<organism evidence="4 5">
    <name type="scientific">Actibacterium mucosum KCTC 23349</name>
    <dbReference type="NCBI Taxonomy" id="1454373"/>
    <lineage>
        <taxon>Bacteria</taxon>
        <taxon>Pseudomonadati</taxon>
        <taxon>Pseudomonadota</taxon>
        <taxon>Alphaproteobacteria</taxon>
        <taxon>Rhodobacterales</taxon>
        <taxon>Roseobacteraceae</taxon>
        <taxon>Actibacterium</taxon>
    </lineage>
</organism>
<dbReference type="EMBL" id="JFKE01000001">
    <property type="protein sequence ID" value="KAJ57517.1"/>
    <property type="molecule type" value="Genomic_DNA"/>
</dbReference>
<dbReference type="InterPro" id="IPR007863">
    <property type="entry name" value="Peptidase_M16_C"/>
</dbReference>
<dbReference type="PANTHER" id="PTHR11851">
    <property type="entry name" value="METALLOPROTEASE"/>
    <property type="match status" value="1"/>
</dbReference>
<dbReference type="Gene3D" id="3.30.830.10">
    <property type="entry name" value="Metalloenzyme, LuxS/M16 peptidase-like"/>
    <property type="match status" value="2"/>
</dbReference>
<gene>
    <name evidence="4" type="ORF">ACMU_03145</name>
</gene>
<dbReference type="InterPro" id="IPR011249">
    <property type="entry name" value="Metalloenz_LuxS/M16"/>
</dbReference>
<evidence type="ECO:0000313" key="5">
    <source>
        <dbReference type="Proteomes" id="UP000026249"/>
    </source>
</evidence>
<evidence type="ECO:0000259" key="3">
    <source>
        <dbReference type="Pfam" id="PF05193"/>
    </source>
</evidence>
<keyword evidence="1" id="KW-0732">Signal</keyword>
<dbReference type="GO" id="GO:0006508">
    <property type="term" value="P:proteolysis"/>
    <property type="evidence" value="ECO:0007669"/>
    <property type="project" value="UniProtKB-KW"/>
</dbReference>
<comment type="caution">
    <text evidence="4">The sequence shown here is derived from an EMBL/GenBank/DDBJ whole genome shotgun (WGS) entry which is preliminary data.</text>
</comment>
<evidence type="ECO:0000256" key="1">
    <source>
        <dbReference type="SAM" id="SignalP"/>
    </source>
</evidence>
<dbReference type="InterPro" id="IPR050361">
    <property type="entry name" value="MPP/UQCRC_Complex"/>
</dbReference>
<dbReference type="GO" id="GO:0046872">
    <property type="term" value="F:metal ion binding"/>
    <property type="evidence" value="ECO:0007669"/>
    <property type="project" value="InterPro"/>
</dbReference>
<keyword evidence="5" id="KW-1185">Reference proteome</keyword>
<dbReference type="STRING" id="1454373.ACMU_03145"/>
<dbReference type="Pfam" id="PF00675">
    <property type="entry name" value="Peptidase_M16"/>
    <property type="match status" value="1"/>
</dbReference>
<dbReference type="InterPro" id="IPR011765">
    <property type="entry name" value="Pept_M16_N"/>
</dbReference>
<dbReference type="PANTHER" id="PTHR11851:SF224">
    <property type="entry name" value="PROCESSING PROTEASE"/>
    <property type="match status" value="1"/>
</dbReference>
<keyword evidence="4" id="KW-0645">Protease</keyword>
<dbReference type="GO" id="GO:0008233">
    <property type="term" value="F:peptidase activity"/>
    <property type="evidence" value="ECO:0007669"/>
    <property type="project" value="UniProtKB-KW"/>
</dbReference>
<keyword evidence="4" id="KW-0378">Hydrolase</keyword>
<feature type="chain" id="PRO_5001559696" evidence="1">
    <location>
        <begin position="20"/>
        <end position="437"/>
    </location>
</feature>
<name>A0A037ZRN8_9RHOB</name>
<feature type="domain" description="Peptidase M16 C-terminal" evidence="3">
    <location>
        <begin position="187"/>
        <end position="360"/>
    </location>
</feature>
<dbReference type="SUPFAM" id="SSF63411">
    <property type="entry name" value="LuxS/MPP-like metallohydrolase"/>
    <property type="match status" value="2"/>
</dbReference>
<accession>A0A037ZRN8</accession>
<dbReference type="Proteomes" id="UP000026249">
    <property type="component" value="Unassembled WGS sequence"/>
</dbReference>
<proteinExistence type="predicted"/>
<dbReference type="RefSeq" id="WP_035255903.1">
    <property type="nucleotide sequence ID" value="NZ_JFKE01000001.1"/>
</dbReference>
<evidence type="ECO:0000259" key="2">
    <source>
        <dbReference type="Pfam" id="PF00675"/>
    </source>
</evidence>
<feature type="signal peptide" evidence="1">
    <location>
        <begin position="1"/>
        <end position="19"/>
    </location>
</feature>
<dbReference type="AlphaFoldDB" id="A0A037ZRN8"/>
<evidence type="ECO:0000313" key="4">
    <source>
        <dbReference type="EMBL" id="KAJ57517.1"/>
    </source>
</evidence>
<dbReference type="OrthoDB" id="9811314at2"/>
<feature type="domain" description="Peptidase M16 N-terminal" evidence="2">
    <location>
        <begin position="39"/>
        <end position="179"/>
    </location>
</feature>
<reference evidence="4 5" key="1">
    <citation type="submission" date="2014-03" db="EMBL/GenBank/DDBJ databases">
        <title>Draft Genome Sequence of Actibacterium mucosum KCTC 23349, a Marine Alphaproteobacterium with Complex Ionic Requirements Isolated from Mediterranean Seawater at Malvarrosa Beach, Valencia, Spain.</title>
        <authorList>
            <person name="Arahal D.R."/>
            <person name="Shao Z."/>
            <person name="Lai Q."/>
            <person name="Pujalte M.J."/>
        </authorList>
    </citation>
    <scope>NUCLEOTIDE SEQUENCE [LARGE SCALE GENOMIC DNA]</scope>
    <source>
        <strain evidence="4 5">KCTC 23349</strain>
    </source>
</reference>
<protein>
    <submittedName>
        <fullName evidence="4">Zinc protease</fullName>
    </submittedName>
</protein>
<dbReference type="Pfam" id="PF05193">
    <property type="entry name" value="Peptidase_M16_C"/>
    <property type="match status" value="1"/>
</dbReference>
<sequence length="437" mass="47215">MIRAALIAIVVLFTLPARADVDIQTITSPAGIGAWLVESHDIPFVALEVRFKGGASLDAEGKRGAINLMTATLEEGAGTLDSRGFAEARDALAASYNFDVYNDSMTISAQFLSENRDEAVELLRLALTEPRFDQEALDRVRNQVLANIRAEAKDPDDIASNRFNALAFGAHPYGTSLDGTPESVAALTRDDLLEAKDRVMARDRLFVSAVGDITPTALGILLDRLFADLPETGAPFVNRADYALSGGITVVPFDTPQSVALFGHQGITRDDPDFFPAFVLNSVLGSGGFSSRLMEEVREKRGLTYGVYTYLYPLDYAELVLGRVASANDRIAEAMDVIRAEWTKAATQGITAEELEAVKTYLTGAYPLRFDGNGTIANILVGMQMEGLGLDYIATRNDKVNAVTLDDVRRVAARILDADALHFVVVGQPEGVQSTTN</sequence>